<protein>
    <submittedName>
        <fullName evidence="1">Uncharacterized protein</fullName>
    </submittedName>
</protein>
<evidence type="ECO:0000313" key="1">
    <source>
        <dbReference type="EMBL" id="WNO47438.1"/>
    </source>
</evidence>
<accession>A0AA96QZC7</accession>
<organism evidence="1">
    <name type="scientific">Staphylococcus phage vB_VibM_10AMN12</name>
    <dbReference type="NCBI Taxonomy" id="3076785"/>
    <lineage>
        <taxon>Viruses</taxon>
        <taxon>Duplodnaviria</taxon>
        <taxon>Heunggongvirae</taxon>
        <taxon>Uroviricota</taxon>
        <taxon>Caudoviricetes</taxon>
    </lineage>
</organism>
<name>A0AA96QZC7_9CAUD</name>
<dbReference type="EMBL" id="OR481006">
    <property type="protein sequence ID" value="WNO47438.1"/>
    <property type="molecule type" value="Genomic_DNA"/>
</dbReference>
<sequence>MKNNRKIEVGQVRDWVGLDGEMCVILSLTDQQVEVKYFKSTTDEGSYTYPIGRFMEKTIVVM</sequence>
<reference evidence="1" key="1">
    <citation type="submission" date="2023-08" db="EMBL/GenBank/DDBJ databases">
        <authorList>
            <person name="Nazir A."/>
        </authorList>
    </citation>
    <scope>NUCLEOTIDE SEQUENCE</scope>
</reference>
<proteinExistence type="predicted"/>